<dbReference type="Pfam" id="PF14679">
    <property type="entry name" value="FANCI_HD1"/>
    <property type="match status" value="1"/>
</dbReference>
<dbReference type="PANTHER" id="PTHR21818">
    <property type="entry name" value="BC025462 PROTEIN"/>
    <property type="match status" value="1"/>
</dbReference>
<dbReference type="PANTHER" id="PTHR21818:SF0">
    <property type="entry name" value="FANCONI ANEMIA GROUP I PROTEIN"/>
    <property type="match status" value="1"/>
</dbReference>
<dbReference type="Pfam" id="PF14678">
    <property type="entry name" value="FANCI_S4"/>
    <property type="match status" value="1"/>
</dbReference>
<dbReference type="Pfam" id="PF14680">
    <property type="entry name" value="FANCI_HD2"/>
    <property type="match status" value="1"/>
</dbReference>
<accession>A0ABR4N0F3</accession>
<dbReference type="Proteomes" id="UP001527925">
    <property type="component" value="Unassembled WGS sequence"/>
</dbReference>
<feature type="region of interest" description="Disordered" evidence="1">
    <location>
        <begin position="1109"/>
        <end position="1138"/>
    </location>
</feature>
<dbReference type="InterPro" id="IPR026171">
    <property type="entry name" value="FANCI"/>
</dbReference>
<evidence type="ECO:0000259" key="5">
    <source>
        <dbReference type="Pfam" id="PF14680"/>
    </source>
</evidence>
<feature type="domain" description="FANCI solenoid 2" evidence="2">
    <location>
        <begin position="303"/>
        <end position="448"/>
    </location>
</feature>
<dbReference type="InterPro" id="IPR029315">
    <property type="entry name" value="FANCI_S2"/>
</dbReference>
<organism evidence="6 7">
    <name type="scientific">Polyrhizophydium stewartii</name>
    <dbReference type="NCBI Taxonomy" id="2732419"/>
    <lineage>
        <taxon>Eukaryota</taxon>
        <taxon>Fungi</taxon>
        <taxon>Fungi incertae sedis</taxon>
        <taxon>Chytridiomycota</taxon>
        <taxon>Chytridiomycota incertae sedis</taxon>
        <taxon>Chytridiomycetes</taxon>
        <taxon>Rhizophydiales</taxon>
        <taxon>Rhizophydiales incertae sedis</taxon>
        <taxon>Polyrhizophydium</taxon>
    </lineage>
</organism>
<sequence>MASALAVSSASSAASDFAALLRPNVPVLRHALLVELVRAALPESNGACAPEPRDEEALIVMCSQAALKGACVQALSLVIPAIQSGKALQPRLLELVGRLLSALGQVGRLVIQDSTHSHGDESPTETEHLEQREITGAQCRSVAIGRILASQWDPQTSLHIIGILVELDLSDKEVRRLARRTINNPVLSQRIKGSILTNIAFAMRSDQALCTEFIKVLRDDYTQLFANLNFPIVLLVASLPRFESVALDLMTLSVRTWLEAYDRTRSIKWLFDNLQGHFSSLDSQLSAMMKEGAFGETGITEQIISSLLKLACYFIDGSLAPAKKKGDSAHSRRMDVAKGIFESLFKRPILESLFDRMLFKSDASLHAIAIFEALCKDPQAMAAHSAMIKDMINNVYAVPDDVSKRLLACLSPVIVRDPLLFDAVMLVLRKGSFQREKMAREVALDGLLALLDALGKAGSGPFSSDATKFEILGYLRRFMSQQHDVREHLYDRLVDLVSGNANINDTVLGILWAQLSQYLHARGEGLRLDMCVTQRRNGTEPQEPLGFLLHAFTIVMSKSERQPDNDQELAAMADCMLQAISTFSKLHHQDLPFGDERLDGTDQDASALESKQTRLALAQSIYEAMLGHCFVFGDGSQEWRDIAMALFKRLQDIKASLKEMQPKGRGPVREKRVGSALSLQVCAPIIDASFGDRASDPEMGFFILSAASGRIQSSRDSHLQLPKGFFEDTITICRVIFQTFLRQPTHEARYEKRLFVLGVECFERCFVVIRDRDERRLLEWLVCVLDFTDVDPRDLEQRSAEGREQYRSRLTASLKSLFGQTALVKQALALFRCIGSVVKLFACDEAVLKGWLLTDIFQQPIVDGSTAKEIFELFFQSVCVEQDAELLRKIAVSAAAQFGCIQDDDDDDRDNLSESDFAIVCPQTAPAVSLGMLGFLDASLEQLEWCFMHSHALIPSLAGTALSFESRLIDRLIVIIGMLSEFENACMPPSVSDALLRSIGKAYRLLTVVAKTKLKDNETSLSEAFIRLVEAASATMTPRLYSLIPYLQQRDGESVVNKKKNGRGKQHLSSDTKMIPQLIYQIEQFERHLIQVSKRCKRSTARDFRIHVQKIADESEEGSDGEGPEKKRARSEEGAAAD</sequence>
<name>A0ABR4N0F3_9FUNG</name>
<evidence type="ECO:0000259" key="2">
    <source>
        <dbReference type="Pfam" id="PF14676"/>
    </source>
</evidence>
<keyword evidence="7" id="KW-1185">Reference proteome</keyword>
<evidence type="ECO:0008006" key="8">
    <source>
        <dbReference type="Google" id="ProtNLM"/>
    </source>
</evidence>
<evidence type="ECO:0000313" key="6">
    <source>
        <dbReference type="EMBL" id="KAL2912964.1"/>
    </source>
</evidence>
<evidence type="ECO:0000259" key="4">
    <source>
        <dbReference type="Pfam" id="PF14679"/>
    </source>
</evidence>
<dbReference type="InterPro" id="IPR029312">
    <property type="entry name" value="FANCI_HD2"/>
</dbReference>
<dbReference type="Pfam" id="PF14676">
    <property type="entry name" value="FANCI_S2"/>
    <property type="match status" value="1"/>
</dbReference>
<feature type="compositionally biased region" description="Basic and acidic residues" evidence="1">
    <location>
        <begin position="1123"/>
        <end position="1138"/>
    </location>
</feature>
<dbReference type="InterPro" id="IPR029310">
    <property type="entry name" value="FANCI_HD1"/>
</dbReference>
<feature type="domain" description="FANCI solenoid 4" evidence="3">
    <location>
        <begin position="887"/>
        <end position="1111"/>
    </location>
</feature>
<protein>
    <recommendedName>
        <fullName evidence="8">Fanconi anemia group I protein</fullName>
    </recommendedName>
</protein>
<evidence type="ECO:0000259" key="3">
    <source>
        <dbReference type="Pfam" id="PF14678"/>
    </source>
</evidence>
<dbReference type="InterPro" id="IPR029314">
    <property type="entry name" value="FANCI_S4"/>
</dbReference>
<comment type="caution">
    <text evidence="6">The sequence shown here is derived from an EMBL/GenBank/DDBJ whole genome shotgun (WGS) entry which is preliminary data.</text>
</comment>
<proteinExistence type="predicted"/>
<gene>
    <name evidence="6" type="ORF">HK105_207530</name>
</gene>
<evidence type="ECO:0000256" key="1">
    <source>
        <dbReference type="SAM" id="MobiDB-lite"/>
    </source>
</evidence>
<dbReference type="EMBL" id="JADGIZ020000054">
    <property type="protein sequence ID" value="KAL2912964.1"/>
    <property type="molecule type" value="Genomic_DNA"/>
</dbReference>
<feature type="domain" description="FANCI helical" evidence="5">
    <location>
        <begin position="469"/>
        <end position="654"/>
    </location>
</feature>
<reference evidence="6 7" key="1">
    <citation type="submission" date="2023-09" db="EMBL/GenBank/DDBJ databases">
        <title>Pangenome analysis of Batrachochytrium dendrobatidis and related Chytrids.</title>
        <authorList>
            <person name="Yacoub M.N."/>
            <person name="Stajich J.E."/>
            <person name="James T.Y."/>
        </authorList>
    </citation>
    <scope>NUCLEOTIDE SEQUENCE [LARGE SCALE GENOMIC DNA]</scope>
    <source>
        <strain evidence="6 7">JEL0888</strain>
    </source>
</reference>
<feature type="domain" description="FANCI helical" evidence="4">
    <location>
        <begin position="209"/>
        <end position="277"/>
    </location>
</feature>
<evidence type="ECO:0000313" key="7">
    <source>
        <dbReference type="Proteomes" id="UP001527925"/>
    </source>
</evidence>